<feature type="region of interest" description="Disordered" evidence="1">
    <location>
        <begin position="44"/>
        <end position="66"/>
    </location>
</feature>
<accession>A0A9P6UCS5</accession>
<gene>
    <name evidence="2" type="ORF">DFQ27_003191</name>
</gene>
<sequence length="344" mass="37993">MAQGISPASGHGATIDLAPTFPIVSPVLLKKRSRPIDHWHTSLESTSLQQQQQHGHGHRQEPQHQLHHPDLGQHVRKKHVTEAMAIDFELLSLESGHLRSPSLGHLRVLQEEYETPASPLSPTQISPTPKQAPHDDTEFRAGFGSDTSALSAAVDTMCDADHEMGMDLTEDGERLHDGHGIAQCAQLGGSSGHGTLSHEHMSEHHEGRTTKNHHLYASGATASTLHTRGHSTKPNNTNMRQRKWNSATKTWQEWRDVPETQALDRMAPHLIHGQLELTSSQDPQNTEVSDSEFSDIEDLGIRRSTTTYGRQQQRLYSSAMDFSDIAGKGRAAYVSNIAFGKSKK</sequence>
<keyword evidence="3" id="KW-1185">Reference proteome</keyword>
<evidence type="ECO:0000313" key="2">
    <source>
        <dbReference type="EMBL" id="KAG0269504.1"/>
    </source>
</evidence>
<dbReference type="AlphaFoldDB" id="A0A9P6UCS5"/>
<proteinExistence type="predicted"/>
<feature type="region of interest" description="Disordered" evidence="1">
    <location>
        <begin position="114"/>
        <end position="134"/>
    </location>
</feature>
<dbReference type="OrthoDB" id="2448696at2759"/>
<dbReference type="EMBL" id="JAAAJB010000023">
    <property type="protein sequence ID" value="KAG0269504.1"/>
    <property type="molecule type" value="Genomic_DNA"/>
</dbReference>
<reference evidence="2" key="1">
    <citation type="journal article" date="2020" name="Fungal Divers.">
        <title>Resolving the Mortierellaceae phylogeny through synthesis of multi-gene phylogenetics and phylogenomics.</title>
        <authorList>
            <person name="Vandepol N."/>
            <person name="Liber J."/>
            <person name="Desiro A."/>
            <person name="Na H."/>
            <person name="Kennedy M."/>
            <person name="Barry K."/>
            <person name="Grigoriev I.V."/>
            <person name="Miller A.N."/>
            <person name="O'Donnell K."/>
            <person name="Stajich J.E."/>
            <person name="Bonito G."/>
        </authorList>
    </citation>
    <scope>NUCLEOTIDE SEQUENCE</scope>
    <source>
        <strain evidence="2">BC1065</strain>
    </source>
</reference>
<name>A0A9P6UCS5_9FUNG</name>
<feature type="compositionally biased region" description="Polar residues" evidence="1">
    <location>
        <begin position="118"/>
        <end position="129"/>
    </location>
</feature>
<dbReference type="Proteomes" id="UP000807716">
    <property type="component" value="Unassembled WGS sequence"/>
</dbReference>
<protein>
    <submittedName>
        <fullName evidence="2">Uncharacterized protein</fullName>
    </submittedName>
</protein>
<evidence type="ECO:0000313" key="3">
    <source>
        <dbReference type="Proteomes" id="UP000807716"/>
    </source>
</evidence>
<organism evidence="2 3">
    <name type="scientific">Actinomortierella ambigua</name>
    <dbReference type="NCBI Taxonomy" id="1343610"/>
    <lineage>
        <taxon>Eukaryota</taxon>
        <taxon>Fungi</taxon>
        <taxon>Fungi incertae sedis</taxon>
        <taxon>Mucoromycota</taxon>
        <taxon>Mortierellomycotina</taxon>
        <taxon>Mortierellomycetes</taxon>
        <taxon>Mortierellales</taxon>
        <taxon>Mortierellaceae</taxon>
        <taxon>Actinomortierella</taxon>
    </lineage>
</organism>
<feature type="region of interest" description="Disordered" evidence="1">
    <location>
        <begin position="225"/>
        <end position="249"/>
    </location>
</feature>
<comment type="caution">
    <text evidence="2">The sequence shown here is derived from an EMBL/GenBank/DDBJ whole genome shotgun (WGS) entry which is preliminary data.</text>
</comment>
<evidence type="ECO:0000256" key="1">
    <source>
        <dbReference type="SAM" id="MobiDB-lite"/>
    </source>
</evidence>